<dbReference type="VEuPathDB" id="TriTrypDB:TM35_000471750"/>
<protein>
    <submittedName>
        <fullName evidence="2">Uncharacterized protein</fullName>
    </submittedName>
</protein>
<sequence>SPKPPKQMKWICRLETPLVLPGKGTEHAEEVSQGEAHHEGNGEDAKVAGQTNDQISHKLSDNNNHGETTSNAAHNSAHGTSSHSATTTPNAGDGAPTTQVATTLNTVSSNSQVSTNNNGSGDSTEQPSVANTNTHNRTDKTASTSSLTADDKTISSIISASQQTGNADSSVNSVWMRTAAPLLIVAVLFSITVY</sequence>
<evidence type="ECO:0000313" key="2">
    <source>
        <dbReference type="EMBL" id="ORC84280.1"/>
    </source>
</evidence>
<feature type="non-terminal residue" evidence="2">
    <location>
        <position position="1"/>
    </location>
</feature>
<name>A0A1X0NJJ5_9TRYP</name>
<dbReference type="AlphaFoldDB" id="A0A1X0NJJ5"/>
<reference evidence="2 3" key="1">
    <citation type="submission" date="2017-03" db="EMBL/GenBank/DDBJ databases">
        <title>An alternative strategy for trypanosome survival in the mammalian bloodstream revealed through genome and transcriptome analysis of the ubiquitous bovine parasite Trypanosoma (Megatrypanum) theileri.</title>
        <authorList>
            <person name="Kelly S."/>
            <person name="Ivens A."/>
            <person name="Mott A."/>
            <person name="O'Neill E."/>
            <person name="Emms D."/>
            <person name="Macleod O."/>
            <person name="Voorheis P."/>
            <person name="Matthews J."/>
            <person name="Matthews K."/>
            <person name="Carrington M."/>
        </authorList>
    </citation>
    <scope>NUCLEOTIDE SEQUENCE [LARGE SCALE GENOMIC DNA]</scope>
    <source>
        <strain evidence="2">Edinburgh</strain>
    </source>
</reference>
<accession>A0A1X0NJJ5</accession>
<gene>
    <name evidence="2" type="ORF">TM35_000471750</name>
</gene>
<proteinExistence type="predicted"/>
<feature type="compositionally biased region" description="Polar residues" evidence="1">
    <location>
        <begin position="122"/>
        <end position="148"/>
    </location>
</feature>
<dbReference type="EMBL" id="NBCO01000047">
    <property type="protein sequence ID" value="ORC84280.1"/>
    <property type="molecule type" value="Genomic_DNA"/>
</dbReference>
<organism evidence="2 3">
    <name type="scientific">Trypanosoma theileri</name>
    <dbReference type="NCBI Taxonomy" id="67003"/>
    <lineage>
        <taxon>Eukaryota</taxon>
        <taxon>Discoba</taxon>
        <taxon>Euglenozoa</taxon>
        <taxon>Kinetoplastea</taxon>
        <taxon>Metakinetoplastina</taxon>
        <taxon>Trypanosomatida</taxon>
        <taxon>Trypanosomatidae</taxon>
        <taxon>Trypanosoma</taxon>
    </lineage>
</organism>
<keyword evidence="3" id="KW-1185">Reference proteome</keyword>
<feature type="compositionally biased region" description="Low complexity" evidence="1">
    <location>
        <begin position="70"/>
        <end position="88"/>
    </location>
</feature>
<dbReference type="Proteomes" id="UP000192257">
    <property type="component" value="Unassembled WGS sequence"/>
</dbReference>
<dbReference type="RefSeq" id="XP_028878346.1">
    <property type="nucleotide sequence ID" value="XM_029030435.1"/>
</dbReference>
<feature type="compositionally biased region" description="Low complexity" evidence="1">
    <location>
        <begin position="105"/>
        <end position="121"/>
    </location>
</feature>
<feature type="region of interest" description="Disordered" evidence="1">
    <location>
        <begin position="17"/>
        <end position="149"/>
    </location>
</feature>
<evidence type="ECO:0000256" key="1">
    <source>
        <dbReference type="SAM" id="MobiDB-lite"/>
    </source>
</evidence>
<dbReference type="GeneID" id="39990215"/>
<comment type="caution">
    <text evidence="2">The sequence shown here is derived from an EMBL/GenBank/DDBJ whole genome shotgun (WGS) entry which is preliminary data.</text>
</comment>
<evidence type="ECO:0000313" key="3">
    <source>
        <dbReference type="Proteomes" id="UP000192257"/>
    </source>
</evidence>
<feature type="compositionally biased region" description="Basic and acidic residues" evidence="1">
    <location>
        <begin position="24"/>
        <end position="46"/>
    </location>
</feature>